<organism evidence="1 2">
    <name type="scientific">Parvibium lacunae</name>
    <dbReference type="NCBI Taxonomy" id="1888893"/>
    <lineage>
        <taxon>Bacteria</taxon>
        <taxon>Pseudomonadati</taxon>
        <taxon>Pseudomonadota</taxon>
        <taxon>Betaproteobacteria</taxon>
        <taxon>Burkholderiales</taxon>
        <taxon>Alcaligenaceae</taxon>
        <taxon>Parvibium</taxon>
    </lineage>
</organism>
<dbReference type="EMBL" id="QPGB01000004">
    <property type="protein sequence ID" value="RCS57115.1"/>
    <property type="molecule type" value="Genomic_DNA"/>
</dbReference>
<dbReference type="AlphaFoldDB" id="A0A368L105"/>
<comment type="caution">
    <text evidence="1">The sequence shown here is derived from an EMBL/GenBank/DDBJ whole genome shotgun (WGS) entry which is preliminary data.</text>
</comment>
<protein>
    <submittedName>
        <fullName evidence="1">Uncharacterized protein</fullName>
    </submittedName>
</protein>
<reference evidence="1 2" key="1">
    <citation type="journal article" date="2018" name="Int. J. Syst. Evol. Microbiol.">
        <title>Parvibium lacunae gen. nov., sp. nov., a new member of the family Alcaligenaceae isolated from a freshwater pond.</title>
        <authorList>
            <person name="Chen W.M."/>
            <person name="Xie P.B."/>
            <person name="Hsu M.Y."/>
            <person name="Sheu S.Y."/>
        </authorList>
    </citation>
    <scope>NUCLEOTIDE SEQUENCE [LARGE SCALE GENOMIC DNA]</scope>
    <source>
        <strain evidence="1 2">KMB9</strain>
    </source>
</reference>
<accession>A0A368L105</accession>
<dbReference type="RefSeq" id="WP_114403257.1">
    <property type="nucleotide sequence ID" value="NZ_QPGB01000004.1"/>
</dbReference>
<gene>
    <name evidence="1" type="ORF">DU000_09945</name>
</gene>
<dbReference type="OrthoDB" id="8686017at2"/>
<evidence type="ECO:0000313" key="1">
    <source>
        <dbReference type="EMBL" id="RCS57115.1"/>
    </source>
</evidence>
<name>A0A368L105_9BURK</name>
<proteinExistence type="predicted"/>
<dbReference type="Proteomes" id="UP000252357">
    <property type="component" value="Unassembled WGS sequence"/>
</dbReference>
<evidence type="ECO:0000313" key="2">
    <source>
        <dbReference type="Proteomes" id="UP000252357"/>
    </source>
</evidence>
<keyword evidence="2" id="KW-1185">Reference proteome</keyword>
<sequence length="215" mass="23288">MLFLPRLLMRLFSSPLWRWLAQGCLTIGTLIALSACSPTYDWRQLQHPTYPYRALFPAKPVSATRAIPLAGADYPLSLQSAKIGDTLFAVAIVTSPAPTDRAQLEQIQQALLLSWSTNIRAQHAVLPLTAPTRAGQPILHEIWQEARGEHQGQPYRLQLRSGLLPAGLIGPISPASATSATGGGVYAALVIGPAAAWLPDQVDTFLQGFELIQPH</sequence>